<dbReference type="PANTHER" id="PTHR43542">
    <property type="entry name" value="METHYLTRANSFERASE"/>
    <property type="match status" value="1"/>
</dbReference>
<evidence type="ECO:0000313" key="9">
    <source>
        <dbReference type="EMBL" id="QCI21358.1"/>
    </source>
</evidence>
<proteinExistence type="inferred from homology"/>
<evidence type="ECO:0000256" key="6">
    <source>
        <dbReference type="ARBA" id="ARBA00022679"/>
    </source>
</evidence>
<dbReference type="InterPro" id="IPR002052">
    <property type="entry name" value="DNA_methylase_N6_adenine_CS"/>
</dbReference>
<dbReference type="InterPro" id="IPR029063">
    <property type="entry name" value="SAM-dependent_MTases_sf"/>
</dbReference>
<comment type="catalytic activity">
    <reaction evidence="7 8">
        <text>guanosine(966) in 16S rRNA + S-adenosyl-L-methionine = N(2)-methylguanosine(966) in 16S rRNA + S-adenosyl-L-homocysteine + H(+)</text>
        <dbReference type="Rhea" id="RHEA:23548"/>
        <dbReference type="Rhea" id="RHEA-COMP:10211"/>
        <dbReference type="Rhea" id="RHEA-COMP:10212"/>
        <dbReference type="ChEBI" id="CHEBI:15378"/>
        <dbReference type="ChEBI" id="CHEBI:57856"/>
        <dbReference type="ChEBI" id="CHEBI:59789"/>
        <dbReference type="ChEBI" id="CHEBI:74269"/>
        <dbReference type="ChEBI" id="CHEBI:74481"/>
        <dbReference type="EC" id="2.1.1.171"/>
    </reaction>
</comment>
<evidence type="ECO:0000256" key="3">
    <source>
        <dbReference type="ARBA" id="ARBA00012141"/>
    </source>
</evidence>
<evidence type="ECO:0000256" key="5">
    <source>
        <dbReference type="ARBA" id="ARBA00022603"/>
    </source>
</evidence>
<dbReference type="PROSITE" id="PS00092">
    <property type="entry name" value="N6_MTASE"/>
    <property type="match status" value="1"/>
</dbReference>
<dbReference type="GO" id="GO:0003676">
    <property type="term" value="F:nucleic acid binding"/>
    <property type="evidence" value="ECO:0007669"/>
    <property type="project" value="InterPro"/>
</dbReference>
<evidence type="ECO:0000313" key="10">
    <source>
        <dbReference type="Proteomes" id="UP000298773"/>
    </source>
</evidence>
<dbReference type="Gene3D" id="3.40.50.150">
    <property type="entry name" value="Vaccinia Virus protein VP39"/>
    <property type="match status" value="1"/>
</dbReference>
<keyword evidence="5 8" id="KW-0489">Methyltransferase</keyword>
<evidence type="ECO:0000256" key="4">
    <source>
        <dbReference type="ARBA" id="ARBA00013682"/>
    </source>
</evidence>
<keyword evidence="6 8" id="KW-0808">Transferase</keyword>
<dbReference type="PANTHER" id="PTHR43542:SF1">
    <property type="entry name" value="METHYLTRANSFERASE"/>
    <property type="match status" value="1"/>
</dbReference>
<dbReference type="CDD" id="cd02440">
    <property type="entry name" value="AdoMet_MTases"/>
    <property type="match status" value="1"/>
</dbReference>
<dbReference type="OrthoDB" id="9803017at2"/>
<dbReference type="PIRSF" id="PIRSF004553">
    <property type="entry name" value="CHP00095"/>
    <property type="match status" value="1"/>
</dbReference>
<evidence type="ECO:0000256" key="1">
    <source>
        <dbReference type="ARBA" id="ARBA00002649"/>
    </source>
</evidence>
<dbReference type="AlphaFoldDB" id="A0A4D6Y4R0"/>
<keyword evidence="8" id="KW-0949">S-adenosyl-L-methionine</keyword>
<dbReference type="InterPro" id="IPR004398">
    <property type="entry name" value="RNA_MeTrfase_RsmD"/>
</dbReference>
<dbReference type="RefSeq" id="WP_158356330.1">
    <property type="nucleotide sequence ID" value="NZ_CP034873.1"/>
</dbReference>
<dbReference type="Pfam" id="PF03602">
    <property type="entry name" value="Cons_hypoth95"/>
    <property type="match status" value="1"/>
</dbReference>
<gene>
    <name evidence="9" type="primary">rsmD</name>
    <name evidence="9" type="ORF">D9V69_00115</name>
</gene>
<evidence type="ECO:0000256" key="8">
    <source>
        <dbReference type="PIRNR" id="PIRNR004553"/>
    </source>
</evidence>
<comment type="function">
    <text evidence="1 8">Specifically methylates the guanine in position 966 of 16S rRNA in the assembled 30S particle.</text>
</comment>
<dbReference type="Proteomes" id="UP000298773">
    <property type="component" value="Chromosome"/>
</dbReference>
<accession>A0A4D6Y4R0</accession>
<organism evidence="9 10">
    <name type="scientific">Buchnera aphidicola</name>
    <name type="common">Hyadaphis tataricae</name>
    <dbReference type="NCBI Taxonomy" id="1241859"/>
    <lineage>
        <taxon>Bacteria</taxon>
        <taxon>Pseudomonadati</taxon>
        <taxon>Pseudomonadota</taxon>
        <taxon>Gammaproteobacteria</taxon>
        <taxon>Enterobacterales</taxon>
        <taxon>Erwiniaceae</taxon>
        <taxon>Buchnera</taxon>
    </lineage>
</organism>
<dbReference type="EC" id="2.1.1.171" evidence="3 8"/>
<evidence type="ECO:0000256" key="2">
    <source>
        <dbReference type="ARBA" id="ARBA00005269"/>
    </source>
</evidence>
<reference evidence="9 10" key="2">
    <citation type="submission" date="2019-05" db="EMBL/GenBank/DDBJ databases">
        <title>Genome evolution of the obligate endosymbiont Buchnera aphidicola.</title>
        <authorList>
            <person name="Moran N.A."/>
        </authorList>
    </citation>
    <scope>NUCLEOTIDE SEQUENCE [LARGE SCALE GENOMIC DNA]</scope>
    <source>
        <strain evidence="9 10">Hta</strain>
    </source>
</reference>
<dbReference type="GO" id="GO:0052913">
    <property type="term" value="F:16S rRNA (guanine(966)-N(2))-methyltransferase activity"/>
    <property type="evidence" value="ECO:0007669"/>
    <property type="project" value="UniProtKB-EC"/>
</dbReference>
<dbReference type="NCBIfam" id="TIGR00095">
    <property type="entry name" value="16S rRNA (guanine(966)-N(2))-methyltransferase RsmD"/>
    <property type="match status" value="1"/>
</dbReference>
<evidence type="ECO:0000256" key="7">
    <source>
        <dbReference type="ARBA" id="ARBA00048326"/>
    </source>
</evidence>
<comment type="similarity">
    <text evidence="2 8">Belongs to the methyltransferase superfamily. RsmD family.</text>
</comment>
<reference evidence="9 10" key="1">
    <citation type="submission" date="2018-12" db="EMBL/GenBank/DDBJ databases">
        <authorList>
            <person name="Chong R.A."/>
        </authorList>
    </citation>
    <scope>NUCLEOTIDE SEQUENCE [LARGE SCALE GENOMIC DNA]</scope>
    <source>
        <strain evidence="9 10">Hta</strain>
    </source>
</reference>
<dbReference type="SUPFAM" id="SSF53335">
    <property type="entry name" value="S-adenosyl-L-methionine-dependent methyltransferases"/>
    <property type="match status" value="1"/>
</dbReference>
<name>A0A4D6Y4R0_9GAMM</name>
<protein>
    <recommendedName>
        <fullName evidence="4 8">Ribosomal RNA small subunit methyltransferase D</fullName>
        <ecNumber evidence="3 8">2.1.1.171</ecNumber>
    </recommendedName>
</protein>
<sequence length="192" mass="22735">MNNVFLKKNNKIYVISGKLKGRKIPFQYHSNLRPTTNRIRTMLFEWLSEYIPRSRCLDCFSGSGVLGIEAISRHAKFLTCLEINKKNIVNIKKNTKKLNLYNIEIIHTNTLYWLKKKGKPYDIIFVDPPFHQGLVQSTIKLLENNNWVKKNSLLYIETENKTPILISKNWVLYKKKITKKIACYLYIFNRHI</sequence>
<keyword evidence="8" id="KW-0698">rRNA processing</keyword>
<dbReference type="EMBL" id="CP034873">
    <property type="protein sequence ID" value="QCI21358.1"/>
    <property type="molecule type" value="Genomic_DNA"/>
</dbReference>